<keyword evidence="6" id="KW-0067">ATP-binding</keyword>
<dbReference type="PANTHER" id="PTHR43553">
    <property type="entry name" value="HEAVY METAL TRANSPORTER"/>
    <property type="match status" value="1"/>
</dbReference>
<dbReference type="SMART" id="SM00382">
    <property type="entry name" value="AAA"/>
    <property type="match status" value="1"/>
</dbReference>
<evidence type="ECO:0000256" key="8">
    <source>
        <dbReference type="ARBA" id="ARBA00023136"/>
    </source>
</evidence>
<keyword evidence="3" id="KW-0813">Transport</keyword>
<dbReference type="PROSITE" id="PS00211">
    <property type="entry name" value="ABC_TRANSPORTER_1"/>
    <property type="match status" value="1"/>
</dbReference>
<keyword evidence="4" id="KW-1003">Cell membrane</keyword>
<dbReference type="GO" id="GO:0005524">
    <property type="term" value="F:ATP binding"/>
    <property type="evidence" value="ECO:0007669"/>
    <property type="project" value="UniProtKB-KW"/>
</dbReference>
<accession>A0A0G0HCW7</accession>
<evidence type="ECO:0000313" key="10">
    <source>
        <dbReference type="EMBL" id="KKQ01751.1"/>
    </source>
</evidence>
<evidence type="ECO:0000256" key="5">
    <source>
        <dbReference type="ARBA" id="ARBA00022741"/>
    </source>
</evidence>
<evidence type="ECO:0000256" key="7">
    <source>
        <dbReference type="ARBA" id="ARBA00022967"/>
    </source>
</evidence>
<dbReference type="FunFam" id="3.40.50.300:FF:000224">
    <property type="entry name" value="Energy-coupling factor transporter ATP-binding protein EcfA"/>
    <property type="match status" value="1"/>
</dbReference>
<dbReference type="InterPro" id="IPR050095">
    <property type="entry name" value="ECF_ABC_transporter_ATP-bd"/>
</dbReference>
<dbReference type="InterPro" id="IPR027417">
    <property type="entry name" value="P-loop_NTPase"/>
</dbReference>
<dbReference type="CDD" id="cd03225">
    <property type="entry name" value="ABC_cobalt_CbiO_domain1"/>
    <property type="match status" value="1"/>
</dbReference>
<sequence>MTGIQLRNVTFGYRKKDKLLDNINLNIESGSFIGITGINGSGKTTFAFLLNGLVPQEIPGYYSGNTCVEGVDTRSKPVSYFSSKVGLVFQNPDQMIFNLTVFEEVAFGLRNLDKQSVIDRVKNSLQSVGLKGFENRDPQTLSFGQKQKLCMACILAVDPQYIVLDEVTSMLDYKSTVQLYDILVSLHKKGKTVIIIEHDTDWLAKYANRVIILHGGKIRFYGTPKQVFSNKKTLSDLGIKIPADL</sequence>
<dbReference type="EMBL" id="LBRS01000004">
    <property type="protein sequence ID" value="KKQ01751.1"/>
    <property type="molecule type" value="Genomic_DNA"/>
</dbReference>
<keyword evidence="5" id="KW-0547">Nucleotide-binding</keyword>
<keyword evidence="7" id="KW-1278">Translocase</keyword>
<reference evidence="10 11" key="1">
    <citation type="journal article" date="2015" name="Nature">
        <title>rRNA introns, odd ribosomes, and small enigmatic genomes across a large radiation of phyla.</title>
        <authorList>
            <person name="Brown C.T."/>
            <person name="Hug L.A."/>
            <person name="Thomas B.C."/>
            <person name="Sharon I."/>
            <person name="Castelle C.J."/>
            <person name="Singh A."/>
            <person name="Wilkins M.J."/>
            <person name="Williams K.H."/>
            <person name="Banfield J.F."/>
        </authorList>
    </citation>
    <scope>NUCLEOTIDE SEQUENCE [LARGE SCALE GENOMIC DNA]</scope>
</reference>
<proteinExistence type="inferred from homology"/>
<dbReference type="SUPFAM" id="SSF52540">
    <property type="entry name" value="P-loop containing nucleoside triphosphate hydrolases"/>
    <property type="match status" value="1"/>
</dbReference>
<dbReference type="GO" id="GO:0016887">
    <property type="term" value="F:ATP hydrolysis activity"/>
    <property type="evidence" value="ECO:0007669"/>
    <property type="project" value="InterPro"/>
</dbReference>
<name>A0A0G0HCW7_9BACT</name>
<protein>
    <recommendedName>
        <fullName evidence="9">ABC transporter domain-containing protein</fullName>
    </recommendedName>
</protein>
<dbReference type="InterPro" id="IPR003439">
    <property type="entry name" value="ABC_transporter-like_ATP-bd"/>
</dbReference>
<dbReference type="InterPro" id="IPR003593">
    <property type="entry name" value="AAA+_ATPase"/>
</dbReference>
<evidence type="ECO:0000256" key="6">
    <source>
        <dbReference type="ARBA" id="ARBA00022840"/>
    </source>
</evidence>
<evidence type="ECO:0000259" key="9">
    <source>
        <dbReference type="PROSITE" id="PS50893"/>
    </source>
</evidence>
<feature type="domain" description="ABC transporter" evidence="9">
    <location>
        <begin position="4"/>
        <end position="240"/>
    </location>
</feature>
<dbReference type="PROSITE" id="PS50893">
    <property type="entry name" value="ABC_TRANSPORTER_2"/>
    <property type="match status" value="1"/>
</dbReference>
<dbReference type="Proteomes" id="UP000034344">
    <property type="component" value="Unassembled WGS sequence"/>
</dbReference>
<gene>
    <name evidence="10" type="ORF">US11_C0004G0021</name>
</gene>
<dbReference type="STRING" id="1618480.US11_C0004G0021"/>
<dbReference type="Gene3D" id="3.40.50.300">
    <property type="entry name" value="P-loop containing nucleotide triphosphate hydrolases"/>
    <property type="match status" value="1"/>
</dbReference>
<dbReference type="InterPro" id="IPR015856">
    <property type="entry name" value="ABC_transpr_CbiO/EcfA_su"/>
</dbReference>
<keyword evidence="8" id="KW-0472">Membrane</keyword>
<dbReference type="GO" id="GO:0042626">
    <property type="term" value="F:ATPase-coupled transmembrane transporter activity"/>
    <property type="evidence" value="ECO:0007669"/>
    <property type="project" value="TreeGrafter"/>
</dbReference>
<comment type="subcellular location">
    <subcellularLocation>
        <location evidence="1">Cell membrane</location>
    </subcellularLocation>
</comment>
<comment type="similarity">
    <text evidence="2">Belongs to the ABC transporter superfamily.</text>
</comment>
<evidence type="ECO:0000256" key="2">
    <source>
        <dbReference type="ARBA" id="ARBA00005417"/>
    </source>
</evidence>
<evidence type="ECO:0000313" key="11">
    <source>
        <dbReference type="Proteomes" id="UP000034344"/>
    </source>
</evidence>
<comment type="caution">
    <text evidence="10">The sequence shown here is derived from an EMBL/GenBank/DDBJ whole genome shotgun (WGS) entry which is preliminary data.</text>
</comment>
<dbReference type="GO" id="GO:0043190">
    <property type="term" value="C:ATP-binding cassette (ABC) transporter complex"/>
    <property type="evidence" value="ECO:0007669"/>
    <property type="project" value="TreeGrafter"/>
</dbReference>
<organism evidence="10 11">
    <name type="scientific">Candidatus Roizmanbacteria bacterium GW2011_GWA2_36_23</name>
    <dbReference type="NCBI Taxonomy" id="1618480"/>
    <lineage>
        <taxon>Bacteria</taxon>
        <taxon>Candidatus Roizmaniibacteriota</taxon>
    </lineage>
</organism>
<dbReference type="AlphaFoldDB" id="A0A0G0HCW7"/>
<dbReference type="PANTHER" id="PTHR43553:SF24">
    <property type="entry name" value="ENERGY-COUPLING FACTOR TRANSPORTER ATP-BINDING PROTEIN ECFA1"/>
    <property type="match status" value="1"/>
</dbReference>
<evidence type="ECO:0000256" key="1">
    <source>
        <dbReference type="ARBA" id="ARBA00004236"/>
    </source>
</evidence>
<evidence type="ECO:0000256" key="3">
    <source>
        <dbReference type="ARBA" id="ARBA00022448"/>
    </source>
</evidence>
<dbReference type="Pfam" id="PF00005">
    <property type="entry name" value="ABC_tran"/>
    <property type="match status" value="1"/>
</dbReference>
<dbReference type="InterPro" id="IPR017871">
    <property type="entry name" value="ABC_transporter-like_CS"/>
</dbReference>
<evidence type="ECO:0000256" key="4">
    <source>
        <dbReference type="ARBA" id="ARBA00022475"/>
    </source>
</evidence>